<evidence type="ECO:0000313" key="3">
    <source>
        <dbReference type="Proteomes" id="UP000054248"/>
    </source>
</evidence>
<dbReference type="SUPFAM" id="SSF82171">
    <property type="entry name" value="DPP6 N-terminal domain-like"/>
    <property type="match status" value="1"/>
</dbReference>
<dbReference type="AlphaFoldDB" id="A0A0C3QRI6"/>
<dbReference type="InterPro" id="IPR016025">
    <property type="entry name" value="Clathrin_H-chain_N"/>
</dbReference>
<evidence type="ECO:0000256" key="1">
    <source>
        <dbReference type="SAM" id="MobiDB-lite"/>
    </source>
</evidence>
<accession>A0A0C3QRI6</accession>
<protein>
    <submittedName>
        <fullName evidence="2">Uncharacterized protein</fullName>
    </submittedName>
</protein>
<dbReference type="Proteomes" id="UP000054248">
    <property type="component" value="Unassembled WGS sequence"/>
</dbReference>
<dbReference type="EMBL" id="KN822972">
    <property type="protein sequence ID" value="KIO30399.1"/>
    <property type="molecule type" value="Genomic_DNA"/>
</dbReference>
<feature type="region of interest" description="Disordered" evidence="1">
    <location>
        <begin position="332"/>
        <end position="395"/>
    </location>
</feature>
<dbReference type="GO" id="GO:0006886">
    <property type="term" value="P:intracellular protein transport"/>
    <property type="evidence" value="ECO:0007669"/>
    <property type="project" value="InterPro"/>
</dbReference>
<proteinExistence type="predicted"/>
<sequence length="413" mass="46346">MQWATIFDARRHRKPALPATWFEDDWEVAGVYPNHVLFIHKAEKKRAVMVYNISGNQIHLIEVKYESAGLSYDGRFLLVTREKFLYVHSVETTKVIKKFKAKNIQIRKWTSNNHGFCWVDNDGRFWQWSYEPSEEPEQVFTLHAKAPRYWMTPITTPDGEWYAICATEKDRRRGVVHCFPADHGEARIFDGPAAATFAFVENSDRRSGGELAILLLSMVHDRYGSNITLEMRGLDRTSSLQRFGRSPISVAPSMKLLPELFVDPLSDLIIAGISTASAENSLTLIFDPLTGKYVGNKKLNLNDGDRVYCGACGLHMEQNANVFRRLTIHPEGLPRPDSAGTGAAPIGGRQSFESWNSGDASSRRRNGGSVGGRTSSGGRSIPPKPDRNLGDSIGRAFVMGSAEDESWMYNRSR</sequence>
<keyword evidence="3" id="KW-1185">Reference proteome</keyword>
<dbReference type="GO" id="GO:0030132">
    <property type="term" value="C:clathrin coat of coated pit"/>
    <property type="evidence" value="ECO:0007669"/>
    <property type="project" value="InterPro"/>
</dbReference>
<dbReference type="GO" id="GO:0030130">
    <property type="term" value="C:clathrin coat of trans-Golgi network vesicle"/>
    <property type="evidence" value="ECO:0007669"/>
    <property type="project" value="InterPro"/>
</dbReference>
<organism evidence="2 3">
    <name type="scientific">Tulasnella calospora MUT 4182</name>
    <dbReference type="NCBI Taxonomy" id="1051891"/>
    <lineage>
        <taxon>Eukaryota</taxon>
        <taxon>Fungi</taxon>
        <taxon>Dikarya</taxon>
        <taxon>Basidiomycota</taxon>
        <taxon>Agaricomycotina</taxon>
        <taxon>Agaricomycetes</taxon>
        <taxon>Cantharellales</taxon>
        <taxon>Tulasnellaceae</taxon>
        <taxon>Tulasnella</taxon>
    </lineage>
</organism>
<dbReference type="HOGENOM" id="CLU_032071_0_0_1"/>
<reference evidence="3" key="2">
    <citation type="submission" date="2015-01" db="EMBL/GenBank/DDBJ databases">
        <title>Evolutionary Origins and Diversification of the Mycorrhizal Mutualists.</title>
        <authorList>
            <consortium name="DOE Joint Genome Institute"/>
            <consortium name="Mycorrhizal Genomics Consortium"/>
            <person name="Kohler A."/>
            <person name="Kuo A."/>
            <person name="Nagy L.G."/>
            <person name="Floudas D."/>
            <person name="Copeland A."/>
            <person name="Barry K.W."/>
            <person name="Cichocki N."/>
            <person name="Veneault-Fourrey C."/>
            <person name="LaButti K."/>
            <person name="Lindquist E.A."/>
            <person name="Lipzen A."/>
            <person name="Lundell T."/>
            <person name="Morin E."/>
            <person name="Murat C."/>
            <person name="Riley R."/>
            <person name="Ohm R."/>
            <person name="Sun H."/>
            <person name="Tunlid A."/>
            <person name="Henrissat B."/>
            <person name="Grigoriev I.V."/>
            <person name="Hibbett D.S."/>
            <person name="Martin F."/>
        </authorList>
    </citation>
    <scope>NUCLEOTIDE SEQUENCE [LARGE SCALE GENOMIC DNA]</scope>
    <source>
        <strain evidence="3">MUT 4182</strain>
    </source>
</reference>
<dbReference type="GO" id="GO:0016192">
    <property type="term" value="P:vesicle-mediated transport"/>
    <property type="evidence" value="ECO:0007669"/>
    <property type="project" value="InterPro"/>
</dbReference>
<gene>
    <name evidence="2" type="ORF">M407DRAFT_153787</name>
</gene>
<reference evidence="2 3" key="1">
    <citation type="submission" date="2014-04" db="EMBL/GenBank/DDBJ databases">
        <authorList>
            <consortium name="DOE Joint Genome Institute"/>
            <person name="Kuo A."/>
            <person name="Girlanda M."/>
            <person name="Perotto S."/>
            <person name="Kohler A."/>
            <person name="Nagy L.G."/>
            <person name="Floudas D."/>
            <person name="Copeland A."/>
            <person name="Barry K.W."/>
            <person name="Cichocki N."/>
            <person name="Veneault-Fourrey C."/>
            <person name="LaButti K."/>
            <person name="Lindquist E.A."/>
            <person name="Lipzen A."/>
            <person name="Lundell T."/>
            <person name="Morin E."/>
            <person name="Murat C."/>
            <person name="Sun H."/>
            <person name="Tunlid A."/>
            <person name="Henrissat B."/>
            <person name="Grigoriev I.V."/>
            <person name="Hibbett D.S."/>
            <person name="Martin F."/>
            <person name="Nordberg H.P."/>
            <person name="Cantor M.N."/>
            <person name="Hua S.X."/>
        </authorList>
    </citation>
    <scope>NUCLEOTIDE SEQUENCE [LARGE SCALE GENOMIC DNA]</scope>
    <source>
        <strain evidence="2 3">MUT 4182</strain>
    </source>
</reference>
<dbReference type="OrthoDB" id="3148622at2759"/>
<feature type="compositionally biased region" description="Polar residues" evidence="1">
    <location>
        <begin position="351"/>
        <end position="360"/>
    </location>
</feature>
<dbReference type="GO" id="GO:0005198">
    <property type="term" value="F:structural molecule activity"/>
    <property type="evidence" value="ECO:0007669"/>
    <property type="project" value="InterPro"/>
</dbReference>
<dbReference type="Gene3D" id="2.130.10.110">
    <property type="entry name" value="Clathrin heavy-chain terminal domain"/>
    <property type="match status" value="1"/>
</dbReference>
<evidence type="ECO:0000313" key="2">
    <source>
        <dbReference type="EMBL" id="KIO30399.1"/>
    </source>
</evidence>
<name>A0A0C3QRI6_9AGAM</name>